<feature type="transmembrane region" description="Helical" evidence="1">
    <location>
        <begin position="171"/>
        <end position="190"/>
    </location>
</feature>
<dbReference type="GO" id="GO:0016747">
    <property type="term" value="F:acyltransferase activity, transferring groups other than amino-acyl groups"/>
    <property type="evidence" value="ECO:0007669"/>
    <property type="project" value="InterPro"/>
</dbReference>
<evidence type="ECO:0000313" key="4">
    <source>
        <dbReference type="Proteomes" id="UP000184436"/>
    </source>
</evidence>
<feature type="transmembrane region" description="Helical" evidence="1">
    <location>
        <begin position="202"/>
        <end position="219"/>
    </location>
</feature>
<feature type="transmembrane region" description="Helical" evidence="1">
    <location>
        <begin position="262"/>
        <end position="285"/>
    </location>
</feature>
<evidence type="ECO:0000259" key="2">
    <source>
        <dbReference type="Pfam" id="PF01757"/>
    </source>
</evidence>
<keyword evidence="1" id="KW-0812">Transmembrane</keyword>
<keyword evidence="1" id="KW-0472">Membrane</keyword>
<keyword evidence="3" id="KW-0808">Transferase</keyword>
<dbReference type="AlphaFoldDB" id="A0A1M5B874"/>
<proteinExistence type="predicted"/>
<organism evidence="3 4">
    <name type="scientific">Bacteroides faecichinchillae</name>
    <dbReference type="NCBI Taxonomy" id="871325"/>
    <lineage>
        <taxon>Bacteria</taxon>
        <taxon>Pseudomonadati</taxon>
        <taxon>Bacteroidota</taxon>
        <taxon>Bacteroidia</taxon>
        <taxon>Bacteroidales</taxon>
        <taxon>Bacteroidaceae</taxon>
        <taxon>Bacteroides</taxon>
    </lineage>
</organism>
<accession>A0A1M5B874</accession>
<protein>
    <submittedName>
        <fullName evidence="3">Peptidoglycan/LPS O-acetylase OafA/YrhL, contains acyltransferase and SGNH-hydrolase domains</fullName>
    </submittedName>
</protein>
<dbReference type="Proteomes" id="UP000184436">
    <property type="component" value="Unassembled WGS sequence"/>
</dbReference>
<dbReference type="EMBL" id="FQVD01000018">
    <property type="protein sequence ID" value="SHF38751.1"/>
    <property type="molecule type" value="Genomic_DNA"/>
</dbReference>
<feature type="transmembrane region" description="Helical" evidence="1">
    <location>
        <begin position="40"/>
        <end position="59"/>
    </location>
</feature>
<keyword evidence="3" id="KW-0378">Hydrolase</keyword>
<feature type="transmembrane region" description="Helical" evidence="1">
    <location>
        <begin position="120"/>
        <end position="139"/>
    </location>
</feature>
<keyword evidence="4" id="KW-1185">Reference proteome</keyword>
<feature type="transmembrane region" description="Helical" evidence="1">
    <location>
        <begin position="16"/>
        <end position="34"/>
    </location>
</feature>
<dbReference type="STRING" id="871325.SAMN05444349_1184"/>
<name>A0A1M5B874_9BACE</name>
<feature type="transmembrane region" description="Helical" evidence="1">
    <location>
        <begin position="146"/>
        <end position="165"/>
    </location>
</feature>
<dbReference type="OrthoDB" id="847983at2"/>
<feature type="domain" description="Acyltransferase 3" evidence="2">
    <location>
        <begin position="12"/>
        <end position="292"/>
    </location>
</feature>
<dbReference type="Pfam" id="PF01757">
    <property type="entry name" value="Acyl_transf_3"/>
    <property type="match status" value="1"/>
</dbReference>
<evidence type="ECO:0000256" key="1">
    <source>
        <dbReference type="SAM" id="Phobius"/>
    </source>
</evidence>
<dbReference type="RefSeq" id="WP_025075287.1">
    <property type="nucleotide sequence ID" value="NZ_FQVD01000018.1"/>
</dbReference>
<feature type="transmembrane region" description="Helical" evidence="1">
    <location>
        <begin position="231"/>
        <end position="250"/>
    </location>
</feature>
<feature type="transmembrane region" description="Helical" evidence="1">
    <location>
        <begin position="297"/>
        <end position="319"/>
    </location>
</feature>
<evidence type="ECO:0000313" key="3">
    <source>
        <dbReference type="EMBL" id="SHF38751.1"/>
    </source>
</evidence>
<reference evidence="3 4" key="1">
    <citation type="submission" date="2016-11" db="EMBL/GenBank/DDBJ databases">
        <authorList>
            <person name="Jaros S."/>
            <person name="Januszkiewicz K."/>
            <person name="Wedrychowicz H."/>
        </authorList>
    </citation>
    <scope>NUCLEOTIDE SEQUENCE [LARGE SCALE GENOMIC DNA]</scope>
    <source>
        <strain evidence="3 4">DSM 26883</strain>
    </source>
</reference>
<keyword evidence="3" id="KW-0012">Acyltransferase</keyword>
<dbReference type="GO" id="GO:0016787">
    <property type="term" value="F:hydrolase activity"/>
    <property type="evidence" value="ECO:0007669"/>
    <property type="project" value="UniProtKB-KW"/>
</dbReference>
<keyword evidence="1" id="KW-1133">Transmembrane helix</keyword>
<feature type="transmembrane region" description="Helical" evidence="1">
    <location>
        <begin position="79"/>
        <end position="97"/>
    </location>
</feature>
<dbReference type="InterPro" id="IPR002656">
    <property type="entry name" value="Acyl_transf_3_dom"/>
</dbReference>
<gene>
    <name evidence="3" type="ORF">SAMN05444349_1184</name>
</gene>
<sequence>MLVPIEKKGYDPFIDYLKGVCILFVVLTHCLPLQEYMLFSLWGAQAVPLFLLLQVFHAYKRGVNHISLSYDFKKLFHRIFKPFILLIVIQLILLIFLKQHSLITTIKSIILSGGIGPGSYYVWIYVQFFLILPLVAVAIQRIRGGYLLLIFIFVSVLFEVVFAYIHIPASLYRLLAIRYLFLIYLGYMWVIRGIEINKKTVILSFISIFFILIFEYTDINLEPLFFYNDWAIFHWICYFYVAYLFVYLLYKVYQQLGGYLKSWFSIIGKYSYEIFLLQMFVFTFFPSYECMDFIGNIYLAVLIKIVLTTSLSIYPVLLYKRYIAPKLKLNNNV</sequence>